<keyword evidence="1" id="KW-0378">Hydrolase</keyword>
<dbReference type="RefSeq" id="WP_247414032.1">
    <property type="nucleotide sequence ID" value="NZ_JALLGW010000001.1"/>
</dbReference>
<protein>
    <submittedName>
        <fullName evidence="3">NUDIX domain-containing protein</fullName>
    </submittedName>
</protein>
<dbReference type="EMBL" id="JBHSQH010000001">
    <property type="protein sequence ID" value="MFC5971121.1"/>
    <property type="molecule type" value="Genomic_DNA"/>
</dbReference>
<proteinExistence type="predicted"/>
<dbReference type="InterPro" id="IPR000086">
    <property type="entry name" value="NUDIX_hydrolase_dom"/>
</dbReference>
<dbReference type="GO" id="GO:0016787">
    <property type="term" value="F:hydrolase activity"/>
    <property type="evidence" value="ECO:0007669"/>
    <property type="project" value="UniProtKB-KW"/>
</dbReference>
<name>A0ABD5RKS4_9EURY</name>
<dbReference type="PROSITE" id="PS51462">
    <property type="entry name" value="NUDIX"/>
    <property type="match status" value="1"/>
</dbReference>
<dbReference type="Pfam" id="PF00293">
    <property type="entry name" value="NUDIX"/>
    <property type="match status" value="1"/>
</dbReference>
<dbReference type="Proteomes" id="UP001596099">
    <property type="component" value="Unassembled WGS sequence"/>
</dbReference>
<sequence>MTEETHFRGNVTQKAVTFGPAGDVLLVQHPEGKWVIPGGRVNAGESAEAALIREMREETSLTVTVERPVLTGTDLWTNDDGEPMFTVVYRCEAEERAVTLNDEHDDYVWLPPKQAAQRVRGEPLAVAIERAWGGRR</sequence>
<evidence type="ECO:0000259" key="2">
    <source>
        <dbReference type="PROSITE" id="PS51462"/>
    </source>
</evidence>
<accession>A0ABD5RKS4</accession>
<dbReference type="AlphaFoldDB" id="A0ABD5RKS4"/>
<feature type="domain" description="Nudix hydrolase" evidence="2">
    <location>
        <begin position="6"/>
        <end position="132"/>
    </location>
</feature>
<dbReference type="SUPFAM" id="SSF55811">
    <property type="entry name" value="Nudix"/>
    <property type="match status" value="1"/>
</dbReference>
<dbReference type="PANTHER" id="PTHR43736:SF1">
    <property type="entry name" value="DIHYDRONEOPTERIN TRIPHOSPHATE DIPHOSPHATASE"/>
    <property type="match status" value="1"/>
</dbReference>
<dbReference type="InterPro" id="IPR020476">
    <property type="entry name" value="Nudix_hydrolase"/>
</dbReference>
<comment type="caution">
    <text evidence="3">The sequence shown here is derived from an EMBL/GenBank/DDBJ whole genome shotgun (WGS) entry which is preliminary data.</text>
</comment>
<organism evidence="3 4">
    <name type="scientific">Halomarina salina</name>
    <dbReference type="NCBI Taxonomy" id="1872699"/>
    <lineage>
        <taxon>Archaea</taxon>
        <taxon>Methanobacteriati</taxon>
        <taxon>Methanobacteriota</taxon>
        <taxon>Stenosarchaea group</taxon>
        <taxon>Halobacteria</taxon>
        <taxon>Halobacteriales</taxon>
        <taxon>Natronomonadaceae</taxon>
        <taxon>Halomarina</taxon>
    </lineage>
</organism>
<reference evidence="3 4" key="1">
    <citation type="journal article" date="2019" name="Int. J. Syst. Evol. Microbiol.">
        <title>The Global Catalogue of Microorganisms (GCM) 10K type strain sequencing project: providing services to taxonomists for standard genome sequencing and annotation.</title>
        <authorList>
            <consortium name="The Broad Institute Genomics Platform"/>
            <consortium name="The Broad Institute Genome Sequencing Center for Infectious Disease"/>
            <person name="Wu L."/>
            <person name="Ma J."/>
        </authorList>
    </citation>
    <scope>NUCLEOTIDE SEQUENCE [LARGE SCALE GENOMIC DNA]</scope>
    <source>
        <strain evidence="3 4">CGMCC 1.12543</strain>
    </source>
</reference>
<dbReference type="InterPro" id="IPR015797">
    <property type="entry name" value="NUDIX_hydrolase-like_dom_sf"/>
</dbReference>
<gene>
    <name evidence="3" type="ORF">ACFPYI_07225</name>
</gene>
<evidence type="ECO:0000313" key="4">
    <source>
        <dbReference type="Proteomes" id="UP001596099"/>
    </source>
</evidence>
<dbReference type="PRINTS" id="PR00502">
    <property type="entry name" value="NUDIXFAMILY"/>
</dbReference>
<evidence type="ECO:0000256" key="1">
    <source>
        <dbReference type="ARBA" id="ARBA00022801"/>
    </source>
</evidence>
<dbReference type="Gene3D" id="3.90.79.10">
    <property type="entry name" value="Nucleoside Triphosphate Pyrophosphohydrolase"/>
    <property type="match status" value="1"/>
</dbReference>
<dbReference type="PANTHER" id="PTHR43736">
    <property type="entry name" value="ADP-RIBOSE PYROPHOSPHATASE"/>
    <property type="match status" value="1"/>
</dbReference>
<keyword evidence="4" id="KW-1185">Reference proteome</keyword>
<evidence type="ECO:0000313" key="3">
    <source>
        <dbReference type="EMBL" id="MFC5971121.1"/>
    </source>
</evidence>